<evidence type="ECO:0000313" key="12">
    <source>
        <dbReference type="Proteomes" id="UP000678393"/>
    </source>
</evidence>
<proteinExistence type="inferred from homology"/>
<evidence type="ECO:0000256" key="8">
    <source>
        <dbReference type="ARBA" id="ARBA00023136"/>
    </source>
</evidence>
<comment type="subcellular location">
    <subcellularLocation>
        <location evidence="1">Membrane</location>
        <topology evidence="1">Single-pass type II membrane protein</topology>
    </subcellularLocation>
</comment>
<dbReference type="InterPro" id="IPR003406">
    <property type="entry name" value="Glyco_trans_14"/>
</dbReference>
<keyword evidence="3" id="KW-0328">Glycosyltransferase</keyword>
<evidence type="ECO:0000256" key="2">
    <source>
        <dbReference type="ARBA" id="ARBA00004922"/>
    </source>
</evidence>
<gene>
    <name evidence="11" type="ORF">CUNI_LOCUS17790</name>
</gene>
<evidence type="ECO:0000256" key="1">
    <source>
        <dbReference type="ARBA" id="ARBA00004606"/>
    </source>
</evidence>
<evidence type="ECO:0000256" key="6">
    <source>
        <dbReference type="ARBA" id="ARBA00022968"/>
    </source>
</evidence>
<dbReference type="GO" id="GO:0008375">
    <property type="term" value="F:acetylglucosaminyltransferase activity"/>
    <property type="evidence" value="ECO:0007669"/>
    <property type="project" value="TreeGrafter"/>
</dbReference>
<evidence type="ECO:0000256" key="3">
    <source>
        <dbReference type="ARBA" id="ARBA00022676"/>
    </source>
</evidence>
<keyword evidence="4" id="KW-0808">Transferase</keyword>
<keyword evidence="12" id="KW-1185">Reference proteome</keyword>
<dbReference type="Proteomes" id="UP000678393">
    <property type="component" value="Unassembled WGS sequence"/>
</dbReference>
<dbReference type="EMBL" id="CAJHNH020005194">
    <property type="protein sequence ID" value="CAG5132232.1"/>
    <property type="molecule type" value="Genomic_DNA"/>
</dbReference>
<comment type="caution">
    <text evidence="11">The sequence shown here is derived from an EMBL/GenBank/DDBJ whole genome shotgun (WGS) entry which is preliminary data.</text>
</comment>
<dbReference type="PANTHER" id="PTHR19297:SF181">
    <property type="entry name" value="PROTEIN XYLOSYLTRANSFERASE"/>
    <property type="match status" value="1"/>
</dbReference>
<evidence type="ECO:0000313" key="11">
    <source>
        <dbReference type="EMBL" id="CAG5132232.1"/>
    </source>
</evidence>
<feature type="non-terminal residue" evidence="11">
    <location>
        <position position="300"/>
    </location>
</feature>
<comment type="pathway">
    <text evidence="2">Protein modification; protein glycosylation.</text>
</comment>
<reference evidence="11" key="1">
    <citation type="submission" date="2021-04" db="EMBL/GenBank/DDBJ databases">
        <authorList>
            <consortium name="Molecular Ecology Group"/>
        </authorList>
    </citation>
    <scope>NUCLEOTIDE SEQUENCE</scope>
</reference>
<comment type="similarity">
    <text evidence="10">Belongs to the glycosyltransferase 14 family.</text>
</comment>
<organism evidence="11 12">
    <name type="scientific">Candidula unifasciata</name>
    <dbReference type="NCBI Taxonomy" id="100452"/>
    <lineage>
        <taxon>Eukaryota</taxon>
        <taxon>Metazoa</taxon>
        <taxon>Spiralia</taxon>
        <taxon>Lophotrochozoa</taxon>
        <taxon>Mollusca</taxon>
        <taxon>Gastropoda</taxon>
        <taxon>Heterobranchia</taxon>
        <taxon>Euthyneura</taxon>
        <taxon>Panpulmonata</taxon>
        <taxon>Eupulmonata</taxon>
        <taxon>Stylommatophora</taxon>
        <taxon>Helicina</taxon>
        <taxon>Helicoidea</taxon>
        <taxon>Geomitridae</taxon>
        <taxon>Candidula</taxon>
    </lineage>
</organism>
<dbReference type="GO" id="GO:0016020">
    <property type="term" value="C:membrane"/>
    <property type="evidence" value="ECO:0007669"/>
    <property type="project" value="UniProtKB-SubCell"/>
</dbReference>
<sequence length="300" mass="34380">VLFLLRAIYRRHNVYCLTVDLDTGPAFINAVRSVAACLPNVFLSTKLESIVYAGFSRFLADINCMQDLIAHPVGWKYLHNLPGQQFPLRTNLEIVNILKIYNGANDILGLPGKKSLPRRYKNKHRIVYNNITGKHVIVEAVGKKSPPPHDFKIVKGSAYGSYSRAFVEFLLTNEKVRDLIEWSKDVESPDEYVFATVHHTRVIDVPGGYKGVPDQKRFLASFTAWENETPCASMFVRWICIFTTADLPMLLERKELFANKFYIDHYPATLHCLDQLLYNLTVQGITRDLDFYRTVSFVRS</sequence>
<keyword evidence="6" id="KW-0735">Signal-anchor</keyword>
<evidence type="ECO:0000256" key="7">
    <source>
        <dbReference type="ARBA" id="ARBA00022989"/>
    </source>
</evidence>
<dbReference type="Pfam" id="PF02485">
    <property type="entry name" value="Branch"/>
    <property type="match status" value="1"/>
</dbReference>
<dbReference type="PANTHER" id="PTHR19297">
    <property type="entry name" value="GLYCOSYLTRANSFERASE 14 FAMILY MEMBER"/>
    <property type="match status" value="1"/>
</dbReference>
<accession>A0A8S3ZW61</accession>
<keyword evidence="8" id="KW-0472">Membrane</keyword>
<name>A0A8S3ZW61_9EUPU</name>
<evidence type="ECO:0000256" key="9">
    <source>
        <dbReference type="ARBA" id="ARBA00023180"/>
    </source>
</evidence>
<dbReference type="OrthoDB" id="2019572at2759"/>
<protein>
    <submittedName>
        <fullName evidence="11">Uncharacterized protein</fullName>
    </submittedName>
</protein>
<keyword evidence="9" id="KW-0325">Glycoprotein</keyword>
<evidence type="ECO:0000256" key="5">
    <source>
        <dbReference type="ARBA" id="ARBA00022692"/>
    </source>
</evidence>
<dbReference type="AlphaFoldDB" id="A0A8S3ZW61"/>
<keyword evidence="7" id="KW-1133">Transmembrane helix</keyword>
<keyword evidence="5" id="KW-0812">Transmembrane</keyword>
<evidence type="ECO:0000256" key="4">
    <source>
        <dbReference type="ARBA" id="ARBA00022679"/>
    </source>
</evidence>
<evidence type="ECO:0000256" key="10">
    <source>
        <dbReference type="ARBA" id="ARBA00038150"/>
    </source>
</evidence>